<feature type="transmembrane region" description="Helical" evidence="1">
    <location>
        <begin position="111"/>
        <end position="132"/>
    </location>
</feature>
<dbReference type="Proteomes" id="UP000271098">
    <property type="component" value="Unassembled WGS sequence"/>
</dbReference>
<evidence type="ECO:0000313" key="2">
    <source>
        <dbReference type="EMBL" id="VDK34586.1"/>
    </source>
</evidence>
<protein>
    <submittedName>
        <fullName evidence="4">DBD_Tnp_Mut domain-containing protein</fullName>
    </submittedName>
</protein>
<keyword evidence="1" id="KW-1133">Transmembrane helix</keyword>
<evidence type="ECO:0000256" key="1">
    <source>
        <dbReference type="SAM" id="Phobius"/>
    </source>
</evidence>
<keyword evidence="1" id="KW-0472">Membrane</keyword>
<gene>
    <name evidence="2" type="ORF">GPUH_LOCUS2497</name>
</gene>
<evidence type="ECO:0000313" key="3">
    <source>
        <dbReference type="Proteomes" id="UP000271098"/>
    </source>
</evidence>
<evidence type="ECO:0000313" key="4">
    <source>
        <dbReference type="WBParaSite" id="GPUH_0000250201-mRNA-1"/>
    </source>
</evidence>
<name>A0A183D1A6_9BILA</name>
<proteinExistence type="predicted"/>
<accession>A0A183D1A6</accession>
<dbReference type="WBParaSite" id="GPUH_0000250201-mRNA-1">
    <property type="protein sequence ID" value="GPUH_0000250201-mRNA-1"/>
    <property type="gene ID" value="GPUH_0000250201"/>
</dbReference>
<organism evidence="4">
    <name type="scientific">Gongylonema pulchrum</name>
    <dbReference type="NCBI Taxonomy" id="637853"/>
    <lineage>
        <taxon>Eukaryota</taxon>
        <taxon>Metazoa</taxon>
        <taxon>Ecdysozoa</taxon>
        <taxon>Nematoda</taxon>
        <taxon>Chromadorea</taxon>
        <taxon>Rhabditida</taxon>
        <taxon>Spirurina</taxon>
        <taxon>Spiruromorpha</taxon>
        <taxon>Spiruroidea</taxon>
        <taxon>Gongylonematidae</taxon>
        <taxon>Gongylonema</taxon>
    </lineage>
</organism>
<keyword evidence="1" id="KW-0812">Transmembrane</keyword>
<sequence length="133" mass="14620">MDGLQLIFIDRISEPTDDASLTVVSEKGADVTQESSCSSKCGGSPLKFHFMTLKDLETLVVVLKCKNAKFVRDGVPFDLKTVCDPFIWVACDATDFHHTALMGLTKKNKTVVTYQVGALGEFFLILLCIARLT</sequence>
<reference evidence="4" key="1">
    <citation type="submission" date="2016-06" db="UniProtKB">
        <authorList>
            <consortium name="WormBaseParasite"/>
        </authorList>
    </citation>
    <scope>IDENTIFICATION</scope>
</reference>
<keyword evidence="3" id="KW-1185">Reference proteome</keyword>
<dbReference type="AlphaFoldDB" id="A0A183D1A6"/>
<reference evidence="2 3" key="2">
    <citation type="submission" date="2018-11" db="EMBL/GenBank/DDBJ databases">
        <authorList>
            <consortium name="Pathogen Informatics"/>
        </authorList>
    </citation>
    <scope>NUCLEOTIDE SEQUENCE [LARGE SCALE GENOMIC DNA]</scope>
</reference>
<dbReference type="EMBL" id="UYRT01003784">
    <property type="protein sequence ID" value="VDK34586.1"/>
    <property type="molecule type" value="Genomic_DNA"/>
</dbReference>